<comment type="caution">
    <text evidence="1">The sequence shown here is derived from an EMBL/GenBank/DDBJ whole genome shotgun (WGS) entry which is preliminary data.</text>
</comment>
<dbReference type="InterPro" id="IPR029060">
    <property type="entry name" value="PIN-like_dom_sf"/>
</dbReference>
<gene>
    <name evidence="1" type="ORF">GCM10022402_06310</name>
</gene>
<proteinExistence type="predicted"/>
<dbReference type="SUPFAM" id="SSF88723">
    <property type="entry name" value="PIN domain-like"/>
    <property type="match status" value="1"/>
</dbReference>
<keyword evidence="2" id="KW-1185">Reference proteome</keyword>
<name>A0ABP7F014_9ACTN</name>
<evidence type="ECO:0000313" key="2">
    <source>
        <dbReference type="Proteomes" id="UP001500908"/>
    </source>
</evidence>
<protein>
    <recommendedName>
        <fullName evidence="3">PIN domain-containing protein</fullName>
    </recommendedName>
</protein>
<dbReference type="EMBL" id="BAABDD010000002">
    <property type="protein sequence ID" value="GAA3728369.1"/>
    <property type="molecule type" value="Genomic_DNA"/>
</dbReference>
<dbReference type="Proteomes" id="UP001500908">
    <property type="component" value="Unassembled WGS sequence"/>
</dbReference>
<organism evidence="1 2">
    <name type="scientific">Salinactinospora qingdaonensis</name>
    <dbReference type="NCBI Taxonomy" id="702744"/>
    <lineage>
        <taxon>Bacteria</taxon>
        <taxon>Bacillati</taxon>
        <taxon>Actinomycetota</taxon>
        <taxon>Actinomycetes</taxon>
        <taxon>Streptosporangiales</taxon>
        <taxon>Nocardiopsidaceae</taxon>
        <taxon>Salinactinospora</taxon>
    </lineage>
</organism>
<sequence>MLRPSTREWTAKGSTTSFSGITVVGVTLEIAKRASELLDQIGKHGHQHAIDAVVAATALSQPGPVILVTSDVDDMSQLCDERVMIKKV</sequence>
<evidence type="ECO:0008006" key="3">
    <source>
        <dbReference type="Google" id="ProtNLM"/>
    </source>
</evidence>
<reference evidence="2" key="1">
    <citation type="journal article" date="2019" name="Int. J. Syst. Evol. Microbiol.">
        <title>The Global Catalogue of Microorganisms (GCM) 10K type strain sequencing project: providing services to taxonomists for standard genome sequencing and annotation.</title>
        <authorList>
            <consortium name="The Broad Institute Genomics Platform"/>
            <consortium name="The Broad Institute Genome Sequencing Center for Infectious Disease"/>
            <person name="Wu L."/>
            <person name="Ma J."/>
        </authorList>
    </citation>
    <scope>NUCLEOTIDE SEQUENCE [LARGE SCALE GENOMIC DNA]</scope>
    <source>
        <strain evidence="2">JCM 17137</strain>
    </source>
</reference>
<dbReference type="Gene3D" id="3.40.50.1010">
    <property type="entry name" value="5'-nuclease"/>
    <property type="match status" value="1"/>
</dbReference>
<evidence type="ECO:0000313" key="1">
    <source>
        <dbReference type="EMBL" id="GAA3728369.1"/>
    </source>
</evidence>
<accession>A0ABP7F014</accession>